<evidence type="ECO:0000256" key="2">
    <source>
        <dbReference type="ARBA" id="ARBA00022801"/>
    </source>
</evidence>
<reference evidence="3 4" key="1">
    <citation type="submission" date="2020-08" db="EMBL/GenBank/DDBJ databases">
        <title>Genomic Encyclopedia of Type Strains, Phase III (KMG-III): the genomes of soil and plant-associated and newly described type strains.</title>
        <authorList>
            <person name="Whitman W."/>
        </authorList>
    </citation>
    <scope>NUCLEOTIDE SEQUENCE [LARGE SCALE GENOMIC DNA]</scope>
    <source>
        <strain evidence="3 4">CECT 8693</strain>
    </source>
</reference>
<dbReference type="GO" id="GO:0016788">
    <property type="term" value="F:hydrolase activity, acting on ester bonds"/>
    <property type="evidence" value="ECO:0007669"/>
    <property type="project" value="TreeGrafter"/>
</dbReference>
<dbReference type="RefSeq" id="WP_246334195.1">
    <property type="nucleotide sequence ID" value="NZ_JACJIP010000015.1"/>
</dbReference>
<dbReference type="Pfam" id="PF00756">
    <property type="entry name" value="Esterase"/>
    <property type="match status" value="1"/>
</dbReference>
<evidence type="ECO:0000313" key="4">
    <source>
        <dbReference type="Proteomes" id="UP000567067"/>
    </source>
</evidence>
<sequence length="267" mass="30878">MTHQVQLEDTEFWTIKSQFMDYTYDVKVHVPQEAPPEGGFPIYYVLDGNSYFHFAHDVIKLQSRNAPKTLISPAIVVGIGHHGEYEERSKRRFYDFTPAADQYVYPERLKGADIGFHGGAEKFLAFLEQELMPVVHDKYSVDQTKQALFGHSLSGLFVLITLFKRPDLFQYYLATSPSIWWNDHEIVGTAERFFRDGKLEKLEDKKKLLITVGSKETFMVDDARELYSLINKHRHLNLTTDLYVAEDENHASIVPTIMSRAFRVVHA</sequence>
<dbReference type="AlphaFoldDB" id="A0A7W3STY2"/>
<proteinExistence type="inferred from homology"/>
<dbReference type="InterPro" id="IPR052558">
    <property type="entry name" value="Siderophore_Hydrolase_D"/>
</dbReference>
<dbReference type="EMBL" id="JACJIP010000015">
    <property type="protein sequence ID" value="MBA9086039.1"/>
    <property type="molecule type" value="Genomic_DNA"/>
</dbReference>
<evidence type="ECO:0000313" key="3">
    <source>
        <dbReference type="EMBL" id="MBA9086039.1"/>
    </source>
</evidence>
<dbReference type="Gene3D" id="3.40.50.1820">
    <property type="entry name" value="alpha/beta hydrolase"/>
    <property type="match status" value="1"/>
</dbReference>
<protein>
    <recommendedName>
        <fullName evidence="5">Alpha/beta hydrolase</fullName>
    </recommendedName>
</protein>
<comment type="caution">
    <text evidence="3">The sequence shown here is derived from an EMBL/GenBank/DDBJ whole genome shotgun (WGS) entry which is preliminary data.</text>
</comment>
<keyword evidence="4" id="KW-1185">Reference proteome</keyword>
<dbReference type="PANTHER" id="PTHR40841">
    <property type="entry name" value="SIDEROPHORE TRIACETYLFUSARININE C ESTERASE"/>
    <property type="match status" value="1"/>
</dbReference>
<name>A0A7W3STY2_9BACL</name>
<dbReference type="SUPFAM" id="SSF53474">
    <property type="entry name" value="alpha/beta-Hydrolases"/>
    <property type="match status" value="1"/>
</dbReference>
<gene>
    <name evidence="3" type="ORF">FHR92_002512</name>
</gene>
<evidence type="ECO:0008006" key="5">
    <source>
        <dbReference type="Google" id="ProtNLM"/>
    </source>
</evidence>
<organism evidence="3 4">
    <name type="scientific">Fontibacillus solani</name>
    <dbReference type="NCBI Taxonomy" id="1572857"/>
    <lineage>
        <taxon>Bacteria</taxon>
        <taxon>Bacillati</taxon>
        <taxon>Bacillota</taxon>
        <taxon>Bacilli</taxon>
        <taxon>Bacillales</taxon>
        <taxon>Paenibacillaceae</taxon>
        <taxon>Fontibacillus</taxon>
    </lineage>
</organism>
<dbReference type="InterPro" id="IPR029058">
    <property type="entry name" value="AB_hydrolase_fold"/>
</dbReference>
<keyword evidence="2" id="KW-0378">Hydrolase</keyword>
<evidence type="ECO:0000256" key="1">
    <source>
        <dbReference type="ARBA" id="ARBA00005622"/>
    </source>
</evidence>
<dbReference type="PANTHER" id="PTHR40841:SF2">
    <property type="entry name" value="SIDEROPHORE-DEGRADING ESTERASE (EUROFUNG)"/>
    <property type="match status" value="1"/>
</dbReference>
<accession>A0A7W3STY2</accession>
<comment type="similarity">
    <text evidence="1">Belongs to the esterase D family.</text>
</comment>
<dbReference type="InterPro" id="IPR000801">
    <property type="entry name" value="Esterase-like"/>
</dbReference>
<dbReference type="Proteomes" id="UP000567067">
    <property type="component" value="Unassembled WGS sequence"/>
</dbReference>